<dbReference type="InterPro" id="IPR036890">
    <property type="entry name" value="HATPase_C_sf"/>
</dbReference>
<dbReference type="SMART" id="SM00387">
    <property type="entry name" value="HATPase_c"/>
    <property type="match status" value="1"/>
</dbReference>
<feature type="region of interest" description="Disordered" evidence="9">
    <location>
        <begin position="587"/>
        <end position="609"/>
    </location>
</feature>
<dbReference type="InterPro" id="IPR003661">
    <property type="entry name" value="HisK_dim/P_dom"/>
</dbReference>
<dbReference type="PROSITE" id="PS50109">
    <property type="entry name" value="HIS_KIN"/>
    <property type="match status" value="1"/>
</dbReference>
<comment type="caution">
    <text evidence="11">The sequence shown here is derived from an EMBL/GenBank/DDBJ whole genome shotgun (WGS) entry which is preliminary data.</text>
</comment>
<dbReference type="Pfam" id="PF02518">
    <property type="entry name" value="HATPase_c"/>
    <property type="match status" value="1"/>
</dbReference>
<dbReference type="CDD" id="cd00082">
    <property type="entry name" value="HisKA"/>
    <property type="match status" value="1"/>
</dbReference>
<dbReference type="PANTHER" id="PTHR43065:SF10">
    <property type="entry name" value="PEROXIDE STRESS-ACTIVATED HISTIDINE KINASE MAK3"/>
    <property type="match status" value="1"/>
</dbReference>
<dbReference type="InterPro" id="IPR003594">
    <property type="entry name" value="HATPase_dom"/>
</dbReference>
<evidence type="ECO:0000256" key="8">
    <source>
        <dbReference type="ARBA" id="ARBA00023012"/>
    </source>
</evidence>
<organism evidence="11 12">
    <name type="scientific">Archangium gephyra</name>
    <dbReference type="NCBI Taxonomy" id="48"/>
    <lineage>
        <taxon>Bacteria</taxon>
        <taxon>Pseudomonadati</taxon>
        <taxon>Myxococcota</taxon>
        <taxon>Myxococcia</taxon>
        <taxon>Myxococcales</taxon>
        <taxon>Cystobacterineae</taxon>
        <taxon>Archangiaceae</taxon>
        <taxon>Archangium</taxon>
    </lineage>
</organism>
<keyword evidence="8" id="KW-0902">Two-component regulatory system</keyword>
<dbReference type="SMART" id="SM00388">
    <property type="entry name" value="HisKA"/>
    <property type="match status" value="1"/>
</dbReference>
<dbReference type="EC" id="2.7.13.3" evidence="2"/>
<dbReference type="SUPFAM" id="SSF47384">
    <property type="entry name" value="Homodimeric domain of signal transducing histidine kinase"/>
    <property type="match status" value="1"/>
</dbReference>
<evidence type="ECO:0000256" key="6">
    <source>
        <dbReference type="ARBA" id="ARBA00022777"/>
    </source>
</evidence>
<evidence type="ECO:0000256" key="2">
    <source>
        <dbReference type="ARBA" id="ARBA00012438"/>
    </source>
</evidence>
<dbReference type="InterPro" id="IPR036097">
    <property type="entry name" value="HisK_dim/P_sf"/>
</dbReference>
<dbReference type="PRINTS" id="PR00344">
    <property type="entry name" value="BCTRLSENSOR"/>
</dbReference>
<dbReference type="EMBL" id="QFQP01000017">
    <property type="protein sequence ID" value="PZR10546.1"/>
    <property type="molecule type" value="Genomic_DNA"/>
</dbReference>
<dbReference type="Pfam" id="PF00512">
    <property type="entry name" value="HisKA"/>
    <property type="match status" value="1"/>
</dbReference>
<name>A0A2W5TDN9_9BACT</name>
<feature type="compositionally biased region" description="Pro residues" evidence="9">
    <location>
        <begin position="599"/>
        <end position="609"/>
    </location>
</feature>
<accession>A0A2W5TDN9</accession>
<dbReference type="GO" id="GO:0005524">
    <property type="term" value="F:ATP binding"/>
    <property type="evidence" value="ECO:0007669"/>
    <property type="project" value="UniProtKB-KW"/>
</dbReference>
<evidence type="ECO:0000313" key="12">
    <source>
        <dbReference type="Proteomes" id="UP000249061"/>
    </source>
</evidence>
<sequence length="609" mass="65436">MSRSKALLHGDGLLTAVTDVALAVQRTRSIKELIATTGHGLEALGLQVALVSLDRGVFGMRYLSAHPGVLGVLRGFGGDAGRWPLLAGTLFGTNAGPMLITDMPAALQEYAEALGGTQLTSDALTQMPKAAITSPLHVGGAQWGGLVVLHDDLRDDDVSIFRLFTLQLGTALEVCTGFERLERRTAELELVHELAVSGAQADYAALCHRALGTVARTTQSDATIFHRYNTDTDEYLMVEAFGTSGPAVGKYQRFSLPPGQPVLVAPLAVPVAKLPVDSALVAGEGFLHMAVVPLTIEGKPVGLLTLGRRRDAGFEDPEVRSAEILGVQMAALLERARLYDESGRLYADLKKSYDELGRTQQELVRHEKLAALGELAAVMAHEVRNPLGVIFNSLTTLKRLLKPTGDSEMLLNMVGEEADRLNRIVGDLLDFVRPYELVKKANAVEPIIANAVDAAAQSTLNANVRVLTEFPRELPPFPLDAHLLKQALVNLIVNAAQAMPRGGTVMVEATLEPHQGGTWLCVRVRDEGVGLTQRATEKMFQPFFTTKATGTGLGLAVVKRIVDAHMGEITARANEDGHGTTFTVRFPPTHETRAGSLTPPKPSPSVPRR</sequence>
<keyword evidence="6" id="KW-0418">Kinase</keyword>
<dbReference type="PANTHER" id="PTHR43065">
    <property type="entry name" value="SENSOR HISTIDINE KINASE"/>
    <property type="match status" value="1"/>
</dbReference>
<gene>
    <name evidence="11" type="ORF">DI536_20100</name>
</gene>
<keyword evidence="5" id="KW-0547">Nucleotide-binding</keyword>
<evidence type="ECO:0000256" key="9">
    <source>
        <dbReference type="SAM" id="MobiDB-lite"/>
    </source>
</evidence>
<dbReference type="SMART" id="SM00065">
    <property type="entry name" value="GAF"/>
    <property type="match status" value="2"/>
</dbReference>
<evidence type="ECO:0000256" key="4">
    <source>
        <dbReference type="ARBA" id="ARBA00022679"/>
    </source>
</evidence>
<proteinExistence type="predicted"/>
<dbReference type="InterPro" id="IPR005467">
    <property type="entry name" value="His_kinase_dom"/>
</dbReference>
<dbReference type="InterPro" id="IPR003018">
    <property type="entry name" value="GAF"/>
</dbReference>
<dbReference type="AlphaFoldDB" id="A0A2W5TDN9"/>
<keyword evidence="7" id="KW-0067">ATP-binding</keyword>
<dbReference type="Pfam" id="PF01590">
    <property type="entry name" value="GAF"/>
    <property type="match status" value="1"/>
</dbReference>
<dbReference type="Gene3D" id="1.10.287.130">
    <property type="match status" value="1"/>
</dbReference>
<comment type="catalytic activity">
    <reaction evidence="1">
        <text>ATP + protein L-histidine = ADP + protein N-phospho-L-histidine.</text>
        <dbReference type="EC" id="2.7.13.3"/>
    </reaction>
</comment>
<dbReference type="SUPFAM" id="SSF55781">
    <property type="entry name" value="GAF domain-like"/>
    <property type="match status" value="1"/>
</dbReference>
<dbReference type="Proteomes" id="UP000249061">
    <property type="component" value="Unassembled WGS sequence"/>
</dbReference>
<dbReference type="GO" id="GO:0000155">
    <property type="term" value="F:phosphorelay sensor kinase activity"/>
    <property type="evidence" value="ECO:0007669"/>
    <property type="project" value="InterPro"/>
</dbReference>
<feature type="domain" description="Histidine kinase" evidence="10">
    <location>
        <begin position="378"/>
        <end position="590"/>
    </location>
</feature>
<reference evidence="11 12" key="1">
    <citation type="submission" date="2017-08" db="EMBL/GenBank/DDBJ databases">
        <title>Infants hospitalized years apart are colonized by the same room-sourced microbial strains.</title>
        <authorList>
            <person name="Brooks B."/>
            <person name="Olm M.R."/>
            <person name="Firek B.A."/>
            <person name="Baker R."/>
            <person name="Thomas B.C."/>
            <person name="Morowitz M.J."/>
            <person name="Banfield J.F."/>
        </authorList>
    </citation>
    <scope>NUCLEOTIDE SEQUENCE [LARGE SCALE GENOMIC DNA]</scope>
    <source>
        <strain evidence="11">S2_003_000_R2_14</strain>
    </source>
</reference>
<evidence type="ECO:0000256" key="3">
    <source>
        <dbReference type="ARBA" id="ARBA00022553"/>
    </source>
</evidence>
<evidence type="ECO:0000256" key="1">
    <source>
        <dbReference type="ARBA" id="ARBA00000085"/>
    </source>
</evidence>
<evidence type="ECO:0000259" key="10">
    <source>
        <dbReference type="PROSITE" id="PS50109"/>
    </source>
</evidence>
<dbReference type="SUPFAM" id="SSF55874">
    <property type="entry name" value="ATPase domain of HSP90 chaperone/DNA topoisomerase II/histidine kinase"/>
    <property type="match status" value="1"/>
</dbReference>
<dbReference type="InterPro" id="IPR004358">
    <property type="entry name" value="Sig_transdc_His_kin-like_C"/>
</dbReference>
<dbReference type="Gene3D" id="3.30.565.10">
    <property type="entry name" value="Histidine kinase-like ATPase, C-terminal domain"/>
    <property type="match status" value="1"/>
</dbReference>
<evidence type="ECO:0000256" key="7">
    <source>
        <dbReference type="ARBA" id="ARBA00022840"/>
    </source>
</evidence>
<keyword evidence="4" id="KW-0808">Transferase</keyword>
<keyword evidence="3" id="KW-0597">Phosphoprotein</keyword>
<dbReference type="InterPro" id="IPR029016">
    <property type="entry name" value="GAF-like_dom_sf"/>
</dbReference>
<evidence type="ECO:0000256" key="5">
    <source>
        <dbReference type="ARBA" id="ARBA00022741"/>
    </source>
</evidence>
<protein>
    <recommendedName>
        <fullName evidence="2">histidine kinase</fullName>
        <ecNumber evidence="2">2.7.13.3</ecNumber>
    </recommendedName>
</protein>
<evidence type="ECO:0000313" key="11">
    <source>
        <dbReference type="EMBL" id="PZR10546.1"/>
    </source>
</evidence>
<dbReference type="Gene3D" id="3.30.450.40">
    <property type="match status" value="1"/>
</dbReference>